<reference evidence="2 3" key="1">
    <citation type="submission" date="2016-11" db="EMBL/GenBank/DDBJ databases">
        <title>Study of marine rhodopsin-containing bacteria.</title>
        <authorList>
            <person name="Yoshizawa S."/>
            <person name="Kumagai Y."/>
            <person name="Kogure K."/>
        </authorList>
    </citation>
    <scope>NUCLEOTIDE SEQUENCE [LARGE SCALE GENOMIC DNA]</scope>
    <source>
        <strain evidence="2 3">SG-29</strain>
    </source>
</reference>
<keyword evidence="1" id="KW-0812">Transmembrane</keyword>
<dbReference type="InParanoid" id="A0A259TUV0"/>
<evidence type="ECO:0000313" key="2">
    <source>
        <dbReference type="EMBL" id="OZC01354.1"/>
    </source>
</evidence>
<protein>
    <submittedName>
        <fullName evidence="2">Uncharacterized protein</fullName>
    </submittedName>
</protein>
<dbReference type="Proteomes" id="UP000216446">
    <property type="component" value="Unassembled WGS sequence"/>
</dbReference>
<keyword evidence="3" id="KW-1185">Reference proteome</keyword>
<organism evidence="2 3">
    <name type="scientific">Rubricoccus marinus</name>
    <dbReference type="NCBI Taxonomy" id="716817"/>
    <lineage>
        <taxon>Bacteria</taxon>
        <taxon>Pseudomonadati</taxon>
        <taxon>Rhodothermota</taxon>
        <taxon>Rhodothermia</taxon>
        <taxon>Rhodothermales</taxon>
        <taxon>Rubricoccaceae</taxon>
        <taxon>Rubricoccus</taxon>
    </lineage>
</organism>
<sequence length="89" mass="9165">MSFLSRFSWCLAAVGPSLLYGPVAALLAWACVTGGWSLHGWVPSVQSAAAVPCGLLSVVFGGLVASEWQHAASIRRLVARQAAIGAAGR</sequence>
<feature type="transmembrane region" description="Helical" evidence="1">
    <location>
        <begin position="46"/>
        <end position="66"/>
    </location>
</feature>
<dbReference type="AlphaFoldDB" id="A0A259TUV0"/>
<accession>A0A259TUV0</accession>
<proteinExistence type="predicted"/>
<evidence type="ECO:0000313" key="3">
    <source>
        <dbReference type="Proteomes" id="UP000216446"/>
    </source>
</evidence>
<dbReference type="EMBL" id="MQWB01000011">
    <property type="protein sequence ID" value="OZC01354.1"/>
    <property type="molecule type" value="Genomic_DNA"/>
</dbReference>
<keyword evidence="1" id="KW-0472">Membrane</keyword>
<keyword evidence="1" id="KW-1133">Transmembrane helix</keyword>
<name>A0A259TUV0_9BACT</name>
<gene>
    <name evidence="2" type="ORF">BSZ36_18110</name>
</gene>
<dbReference type="RefSeq" id="WP_094551889.1">
    <property type="nucleotide sequence ID" value="NZ_MQWB01000011.1"/>
</dbReference>
<evidence type="ECO:0000256" key="1">
    <source>
        <dbReference type="SAM" id="Phobius"/>
    </source>
</evidence>
<comment type="caution">
    <text evidence="2">The sequence shown here is derived from an EMBL/GenBank/DDBJ whole genome shotgun (WGS) entry which is preliminary data.</text>
</comment>